<evidence type="ECO:0000256" key="15">
    <source>
        <dbReference type="RuleBase" id="RU363039"/>
    </source>
</evidence>
<dbReference type="Pfam" id="PF19303">
    <property type="entry name" value="Anticodon_3"/>
    <property type="match status" value="1"/>
</dbReference>
<dbReference type="EC" id="6.1.1.10" evidence="3"/>
<dbReference type="InterPro" id="IPR015413">
    <property type="entry name" value="Methionyl/Leucyl_tRNA_Synth"/>
</dbReference>
<evidence type="ECO:0000256" key="12">
    <source>
        <dbReference type="ARBA" id="ARBA00023146"/>
    </source>
</evidence>
<dbReference type="PROSITE" id="PS50405">
    <property type="entry name" value="GST_CTER"/>
    <property type="match status" value="1"/>
</dbReference>
<dbReference type="CDD" id="cd07957">
    <property type="entry name" value="Anticodon_Ia_Met"/>
    <property type="match status" value="1"/>
</dbReference>
<evidence type="ECO:0000256" key="5">
    <source>
        <dbReference type="ARBA" id="ARBA00022490"/>
    </source>
</evidence>
<dbReference type="PANTHER" id="PTHR45765:SF1">
    <property type="entry name" value="METHIONINE--TRNA LIGASE, CYTOPLASMIC"/>
    <property type="match status" value="1"/>
</dbReference>
<feature type="compositionally biased region" description="Low complexity" evidence="16">
    <location>
        <begin position="913"/>
        <end position="924"/>
    </location>
</feature>
<keyword evidence="8 15" id="KW-0547">Nucleotide-binding</keyword>
<evidence type="ECO:0000256" key="10">
    <source>
        <dbReference type="ARBA" id="ARBA00022884"/>
    </source>
</evidence>
<feature type="domain" description="GST C-terminal" evidence="17">
    <location>
        <begin position="73"/>
        <end position="195"/>
    </location>
</feature>
<keyword evidence="11 15" id="KW-0648">Protein biosynthesis</keyword>
<name>A0A8S4MVI1_OWEFU</name>
<dbReference type="SUPFAM" id="SSF52374">
    <property type="entry name" value="Nucleotidylyl transferase"/>
    <property type="match status" value="1"/>
</dbReference>
<keyword evidence="10" id="KW-0694">RNA-binding</keyword>
<accession>A0A8S4MVI1</accession>
<dbReference type="SUPFAM" id="SSF57770">
    <property type="entry name" value="Methionyl-tRNA synthetase (MetRS), Zn-domain"/>
    <property type="match status" value="1"/>
</dbReference>
<dbReference type="PANTHER" id="PTHR45765">
    <property type="entry name" value="METHIONINE--TRNA LIGASE"/>
    <property type="match status" value="1"/>
</dbReference>
<evidence type="ECO:0000256" key="1">
    <source>
        <dbReference type="ARBA" id="ARBA00004496"/>
    </source>
</evidence>
<dbReference type="HAMAP" id="MF_00098">
    <property type="entry name" value="Met_tRNA_synth_type1"/>
    <property type="match status" value="1"/>
</dbReference>
<keyword evidence="7 15" id="KW-0436">Ligase</keyword>
<dbReference type="Pfam" id="PF18485">
    <property type="entry name" value="GST_N_5"/>
    <property type="match status" value="1"/>
</dbReference>
<dbReference type="InterPro" id="IPR009080">
    <property type="entry name" value="tRNAsynth_Ia_anticodon-bd"/>
</dbReference>
<dbReference type="Pfam" id="PF09334">
    <property type="entry name" value="tRNA-synt_1g"/>
    <property type="match status" value="1"/>
</dbReference>
<evidence type="ECO:0000256" key="2">
    <source>
        <dbReference type="ARBA" id="ARBA00005594"/>
    </source>
</evidence>
<feature type="region of interest" description="Disordered" evidence="16">
    <location>
        <begin position="229"/>
        <end position="266"/>
    </location>
</feature>
<evidence type="ECO:0000259" key="18">
    <source>
        <dbReference type="PROSITE" id="PS51185"/>
    </source>
</evidence>
<protein>
    <recommendedName>
        <fullName evidence="4">Methionine--tRNA ligase, cytoplasmic</fullName>
        <ecNumber evidence="3">6.1.1.10</ecNumber>
    </recommendedName>
    <alternativeName>
        <fullName evidence="13">Methionyl-tRNA synthetase</fullName>
    </alternativeName>
</protein>
<dbReference type="InterPro" id="IPR000738">
    <property type="entry name" value="WHEP-TRS_dom"/>
</dbReference>
<keyword evidence="6" id="KW-0820">tRNA-binding</keyword>
<dbReference type="NCBIfam" id="TIGR00398">
    <property type="entry name" value="metG"/>
    <property type="match status" value="1"/>
</dbReference>
<evidence type="ECO:0000256" key="16">
    <source>
        <dbReference type="SAM" id="MobiDB-lite"/>
    </source>
</evidence>
<evidence type="ECO:0000256" key="14">
    <source>
        <dbReference type="ARBA" id="ARBA00047364"/>
    </source>
</evidence>
<dbReference type="InterPro" id="IPR009068">
    <property type="entry name" value="uS15_NS1_RNA-bd_sf"/>
</dbReference>
<evidence type="ECO:0000256" key="11">
    <source>
        <dbReference type="ARBA" id="ARBA00022917"/>
    </source>
</evidence>
<evidence type="ECO:0000256" key="9">
    <source>
        <dbReference type="ARBA" id="ARBA00022840"/>
    </source>
</evidence>
<reference evidence="19" key="1">
    <citation type="submission" date="2022-03" db="EMBL/GenBank/DDBJ databases">
        <authorList>
            <person name="Martin C."/>
        </authorList>
    </citation>
    <scope>NUCLEOTIDE SEQUENCE</scope>
</reference>
<dbReference type="PROSITE" id="PS00178">
    <property type="entry name" value="AA_TRNA_LIGASE_I"/>
    <property type="match status" value="1"/>
</dbReference>
<dbReference type="InterPro" id="IPR023458">
    <property type="entry name" value="Met-tRNA_ligase_1"/>
</dbReference>
<dbReference type="PRINTS" id="PR01041">
    <property type="entry name" value="TRNASYNTHMET"/>
</dbReference>
<dbReference type="InterPro" id="IPR010987">
    <property type="entry name" value="Glutathione-S-Trfase_C-like"/>
</dbReference>
<dbReference type="FunFam" id="2.20.28.20:FF:000001">
    <property type="entry name" value="Methionine--tRNA ligase"/>
    <property type="match status" value="1"/>
</dbReference>
<dbReference type="OrthoDB" id="5844513at2759"/>
<dbReference type="Gene3D" id="1.20.1050.10">
    <property type="match status" value="1"/>
</dbReference>
<dbReference type="FunFam" id="1.10.730.10:FF:000031">
    <property type="entry name" value="Putative Methionyl-tRNA synthetase"/>
    <property type="match status" value="1"/>
</dbReference>
<dbReference type="Pfam" id="PF00458">
    <property type="entry name" value="WHEP-TRS"/>
    <property type="match status" value="2"/>
</dbReference>
<keyword evidence="12 15" id="KW-0030">Aminoacyl-tRNA synthetase</keyword>
<dbReference type="InterPro" id="IPR041598">
    <property type="entry name" value="MARS_N"/>
</dbReference>
<sequence length="999" mass="111461">MKLYTNSGNYETIKILISGNISGQRLEHVEVQNSGEVKCQLFSDRFPVLEVSTSLVLQSPNAACRYVLAKGGKDIDDIHIDEWLEWESSVLKPSLLPYLVSLLNKSQVDNKLAANLQPCLQHIEMALKRTGYIYGASVTAADIVMWSTLSPLLSGKDTAAISPTVLPATYGWFKKMVDDASFKSAAQVVAQNKPLSLEVFKKSLLSLTLPTTGGVDSLSKRFKAGCNVASGQTKTNSSADEQETVPEKALTDEEVSKASKSWSQADDMVKPLPRQHPILPKEGAKNMLVTSALPYVNNIPHLGNIIGCVLSADVYSRFCRLRNYNVLYISGTDEYGTATETKAIEENLTPQQICDKYNKIHTEIYEWFNIDFDFFGRTTTKYQTEIAQDIFWQLHKNNFILKDTVEQLRCLQCERFLADRFVEGTCPFCAYEDARGDQCDKCGKLINAPELKQPKCKVCKNTPVVQTSEHLFLDLPKLEPRLSAYLDAEFEKGIWTSNTKVITKAWIRDGLKPRCITRDLKWGTPVPLEGFKEKVFYVWYDAPIGYMSMTANYTEQWKQWWNNPSKVQMYNFMAKDNVPFHSVIFPCCLLGAENNYTVVNNLSATEYLNYEDGKFSKSRGVGVFGNNARDTGIPADIWRFYLLFIRPESQDSTFNWDDFVLKNNSELLNNLGNFINRALAFLEKNFDSVIPEITPTQEDSELMAYITRELHSYIDNLEKIKIKDGLRNILSISKLGNQYIQAHKPWLLIKGSPEEKLRAGTVIGIAVNITNLISVLLQPYMPEVSKTIQQQLSAPDIVNVVVDKFVCFLKPGHKIGKPSPLFQKIEPSLASELREKFAGQSSKQSVSAADAERLSSEVAKQGDIVRELKSKGEKSQVDVEVKKLLELKKQLAAAQGVPETGGKKKKGGKTDNSKGQGQPSKKSSVNVPKVADPALVESLTTQVTQQGDTVRQLKASKAAKPEVDSAVAKLLDLKRQLAVAQGLNPDDIGAGGKKKKGKK</sequence>
<evidence type="ECO:0000259" key="17">
    <source>
        <dbReference type="PROSITE" id="PS50405"/>
    </source>
</evidence>
<dbReference type="EMBL" id="CAIIXF020000001">
    <property type="protein sequence ID" value="CAH1772664.1"/>
    <property type="molecule type" value="Genomic_DNA"/>
</dbReference>
<dbReference type="AlphaFoldDB" id="A0A8S4MVI1"/>
<dbReference type="InterPro" id="IPR014758">
    <property type="entry name" value="Met-tRNA_synth"/>
</dbReference>
<dbReference type="Gene3D" id="3.40.30.10">
    <property type="entry name" value="Glutaredoxin"/>
    <property type="match status" value="1"/>
</dbReference>
<evidence type="ECO:0000256" key="8">
    <source>
        <dbReference type="ARBA" id="ARBA00022741"/>
    </source>
</evidence>
<dbReference type="Gene3D" id="1.10.730.10">
    <property type="entry name" value="Isoleucyl-tRNA Synthetase, Domain 1"/>
    <property type="match status" value="1"/>
</dbReference>
<comment type="subcellular location">
    <subcellularLocation>
        <location evidence="1">Cytoplasm</location>
    </subcellularLocation>
</comment>
<gene>
    <name evidence="19" type="ORF">OFUS_LOCUS389</name>
</gene>
<feature type="compositionally biased region" description="Basic and acidic residues" evidence="16">
    <location>
        <begin position="245"/>
        <end position="257"/>
    </location>
</feature>
<dbReference type="InterPro" id="IPR014729">
    <property type="entry name" value="Rossmann-like_a/b/a_fold"/>
</dbReference>
<dbReference type="CDD" id="cd00814">
    <property type="entry name" value="MetRS_core"/>
    <property type="match status" value="1"/>
</dbReference>
<keyword evidence="9 15" id="KW-0067">ATP-binding</keyword>
<dbReference type="GO" id="GO:0017101">
    <property type="term" value="C:aminoacyl-tRNA synthetase multienzyme complex"/>
    <property type="evidence" value="ECO:0007669"/>
    <property type="project" value="TreeGrafter"/>
</dbReference>
<dbReference type="Gene3D" id="1.10.287.10">
    <property type="entry name" value="S15/NS1, RNA-binding"/>
    <property type="match status" value="2"/>
</dbReference>
<dbReference type="Gene3D" id="3.40.50.620">
    <property type="entry name" value="HUPs"/>
    <property type="match status" value="1"/>
</dbReference>
<dbReference type="SMART" id="SM00991">
    <property type="entry name" value="WHEP-TRS"/>
    <property type="match status" value="2"/>
</dbReference>
<dbReference type="GO" id="GO:0004825">
    <property type="term" value="F:methionine-tRNA ligase activity"/>
    <property type="evidence" value="ECO:0007669"/>
    <property type="project" value="UniProtKB-EC"/>
</dbReference>
<evidence type="ECO:0000256" key="6">
    <source>
        <dbReference type="ARBA" id="ARBA00022555"/>
    </source>
</evidence>
<feature type="region of interest" description="Disordered" evidence="16">
    <location>
        <begin position="895"/>
        <end position="933"/>
    </location>
</feature>
<dbReference type="PROSITE" id="PS00762">
    <property type="entry name" value="WHEP_TRS_1"/>
    <property type="match status" value="1"/>
</dbReference>
<dbReference type="GO" id="GO:0005524">
    <property type="term" value="F:ATP binding"/>
    <property type="evidence" value="ECO:0007669"/>
    <property type="project" value="UniProtKB-KW"/>
</dbReference>
<dbReference type="InterPro" id="IPR033911">
    <property type="entry name" value="MetRS_core"/>
</dbReference>
<dbReference type="SUPFAM" id="SSF47060">
    <property type="entry name" value="S15/NS1 RNA-binding domain"/>
    <property type="match status" value="2"/>
</dbReference>
<dbReference type="SUPFAM" id="SSF47323">
    <property type="entry name" value="Anticodon-binding domain of a subclass of class I aminoacyl-tRNA synthetases"/>
    <property type="match status" value="1"/>
</dbReference>
<dbReference type="SUPFAM" id="SSF47616">
    <property type="entry name" value="GST C-terminal domain-like"/>
    <property type="match status" value="1"/>
</dbReference>
<evidence type="ECO:0000313" key="19">
    <source>
        <dbReference type="EMBL" id="CAH1772664.1"/>
    </source>
</evidence>
<keyword evidence="20" id="KW-1185">Reference proteome</keyword>
<dbReference type="GO" id="GO:0005829">
    <property type="term" value="C:cytosol"/>
    <property type="evidence" value="ECO:0007669"/>
    <property type="project" value="TreeGrafter"/>
</dbReference>
<keyword evidence="5" id="KW-0963">Cytoplasm</keyword>
<comment type="similarity">
    <text evidence="2 15">Belongs to the class-I aminoacyl-tRNA synthetase family.</text>
</comment>
<organism evidence="19 20">
    <name type="scientific">Owenia fusiformis</name>
    <name type="common">Polychaete worm</name>
    <dbReference type="NCBI Taxonomy" id="6347"/>
    <lineage>
        <taxon>Eukaryota</taxon>
        <taxon>Metazoa</taxon>
        <taxon>Spiralia</taxon>
        <taxon>Lophotrochozoa</taxon>
        <taxon>Annelida</taxon>
        <taxon>Polychaeta</taxon>
        <taxon>Sedentaria</taxon>
        <taxon>Canalipalpata</taxon>
        <taxon>Sabellida</taxon>
        <taxon>Oweniida</taxon>
        <taxon>Oweniidae</taxon>
        <taxon>Owenia</taxon>
    </lineage>
</organism>
<comment type="catalytic activity">
    <reaction evidence="14">
        <text>tRNA(Met) + L-methionine + ATP = L-methionyl-tRNA(Met) + AMP + diphosphate</text>
        <dbReference type="Rhea" id="RHEA:13481"/>
        <dbReference type="Rhea" id="RHEA-COMP:9667"/>
        <dbReference type="Rhea" id="RHEA-COMP:9698"/>
        <dbReference type="ChEBI" id="CHEBI:30616"/>
        <dbReference type="ChEBI" id="CHEBI:33019"/>
        <dbReference type="ChEBI" id="CHEBI:57844"/>
        <dbReference type="ChEBI" id="CHEBI:78442"/>
        <dbReference type="ChEBI" id="CHEBI:78530"/>
        <dbReference type="ChEBI" id="CHEBI:456215"/>
        <dbReference type="EC" id="6.1.1.10"/>
    </reaction>
</comment>
<dbReference type="Gene3D" id="2.20.28.20">
    <property type="entry name" value="Methionyl-tRNA synthetase, Zn-domain"/>
    <property type="match status" value="1"/>
</dbReference>
<feature type="domain" description="WHEP-TRS" evidence="18">
    <location>
        <begin position="935"/>
        <end position="991"/>
    </location>
</feature>
<evidence type="ECO:0000313" key="20">
    <source>
        <dbReference type="Proteomes" id="UP000749559"/>
    </source>
</evidence>
<dbReference type="NCBIfam" id="NF001100">
    <property type="entry name" value="PRK00133.1"/>
    <property type="match status" value="1"/>
</dbReference>
<feature type="compositionally biased region" description="Polar residues" evidence="16">
    <location>
        <begin position="229"/>
        <end position="239"/>
    </location>
</feature>
<dbReference type="InterPro" id="IPR036282">
    <property type="entry name" value="Glutathione-S-Trfase_C_sf"/>
</dbReference>
<dbReference type="InterPro" id="IPR001412">
    <property type="entry name" value="aa-tRNA-synth_I_CS"/>
</dbReference>
<evidence type="ECO:0000256" key="4">
    <source>
        <dbReference type="ARBA" id="ARBA00018335"/>
    </source>
</evidence>
<evidence type="ECO:0000256" key="7">
    <source>
        <dbReference type="ARBA" id="ARBA00022598"/>
    </source>
</evidence>
<dbReference type="Proteomes" id="UP000749559">
    <property type="component" value="Unassembled WGS sequence"/>
</dbReference>
<proteinExistence type="inferred from homology"/>
<dbReference type="PROSITE" id="PS51185">
    <property type="entry name" value="WHEP_TRS_2"/>
    <property type="match status" value="2"/>
</dbReference>
<feature type="domain" description="WHEP-TRS" evidence="18">
    <location>
        <begin position="850"/>
        <end position="905"/>
    </location>
</feature>
<dbReference type="InterPro" id="IPR029038">
    <property type="entry name" value="MetRS_Zn"/>
</dbReference>
<evidence type="ECO:0000256" key="13">
    <source>
        <dbReference type="ARBA" id="ARBA00030904"/>
    </source>
</evidence>
<dbReference type="InterPro" id="IPR041872">
    <property type="entry name" value="Anticodon_Met"/>
</dbReference>
<comment type="caution">
    <text evidence="19">The sequence shown here is derived from an EMBL/GenBank/DDBJ whole genome shotgun (WGS) entry which is preliminary data.</text>
</comment>
<evidence type="ECO:0000256" key="3">
    <source>
        <dbReference type="ARBA" id="ARBA00012838"/>
    </source>
</evidence>
<dbReference type="GO" id="GO:0000049">
    <property type="term" value="F:tRNA binding"/>
    <property type="evidence" value="ECO:0007669"/>
    <property type="project" value="UniProtKB-KW"/>
</dbReference>
<dbReference type="CDD" id="cd01200">
    <property type="entry name" value="WHEPGMRS_RNA"/>
    <property type="match status" value="1"/>
</dbReference>
<dbReference type="GO" id="GO:0006431">
    <property type="term" value="P:methionyl-tRNA aminoacylation"/>
    <property type="evidence" value="ECO:0007669"/>
    <property type="project" value="InterPro"/>
</dbReference>